<dbReference type="Gene3D" id="3.40.50.300">
    <property type="entry name" value="P-loop containing nucleotide triphosphate hydrolases"/>
    <property type="match status" value="1"/>
</dbReference>
<dbReference type="GO" id="GO:0016887">
    <property type="term" value="F:ATP hydrolysis activity"/>
    <property type="evidence" value="ECO:0007669"/>
    <property type="project" value="UniProtKB-UniRule"/>
</dbReference>
<evidence type="ECO:0000256" key="3">
    <source>
        <dbReference type="ARBA" id="ARBA00022741"/>
    </source>
</evidence>
<evidence type="ECO:0000256" key="2">
    <source>
        <dbReference type="ARBA" id="ARBA00022448"/>
    </source>
</evidence>
<dbReference type="FunFam" id="3.40.50.300:FF:000201">
    <property type="entry name" value="Glycine betaine/L-proline ABC transporter ATP-binding protein"/>
    <property type="match status" value="1"/>
</dbReference>
<dbReference type="GO" id="GO:0015418">
    <property type="term" value="F:ABC-type quaternary ammonium compound transporting activity"/>
    <property type="evidence" value="ECO:0007669"/>
    <property type="project" value="UniProtKB-EC"/>
</dbReference>
<dbReference type="GO" id="GO:0005886">
    <property type="term" value="C:plasma membrane"/>
    <property type="evidence" value="ECO:0007669"/>
    <property type="project" value="UniProtKB-SubCell"/>
</dbReference>
<dbReference type="InterPro" id="IPR003593">
    <property type="entry name" value="AAA+_ATPase"/>
</dbReference>
<protein>
    <recommendedName>
        <fullName evidence="7">Quaternary amine transport ATP-binding protein</fullName>
        <ecNumber evidence="7">7.6.2.9</ecNumber>
    </recommendedName>
</protein>
<keyword evidence="9" id="KW-0614">Plasmid</keyword>
<comment type="catalytic activity">
    <reaction evidence="5">
        <text>a quaternary ammonium(out) + ATP + H2O = a quaternary ammonium(in) + ADP + phosphate + H(+)</text>
        <dbReference type="Rhea" id="RHEA:11036"/>
        <dbReference type="ChEBI" id="CHEBI:15377"/>
        <dbReference type="ChEBI" id="CHEBI:15378"/>
        <dbReference type="ChEBI" id="CHEBI:30616"/>
        <dbReference type="ChEBI" id="CHEBI:35267"/>
        <dbReference type="ChEBI" id="CHEBI:43474"/>
        <dbReference type="ChEBI" id="CHEBI:456216"/>
        <dbReference type="EC" id="7.6.2.9"/>
    </reaction>
    <physiologicalReaction direction="left-to-right" evidence="5">
        <dbReference type="Rhea" id="RHEA:11037"/>
    </physiologicalReaction>
</comment>
<dbReference type="InterPro" id="IPR027417">
    <property type="entry name" value="P-loop_NTPase"/>
</dbReference>
<evidence type="ECO:0000256" key="6">
    <source>
        <dbReference type="ARBA" id="ARBA00061968"/>
    </source>
</evidence>
<keyword evidence="3 7" id="KW-0547">Nucleotide-binding</keyword>
<evidence type="ECO:0000256" key="7">
    <source>
        <dbReference type="RuleBase" id="RU369116"/>
    </source>
</evidence>
<dbReference type="GO" id="GO:0006865">
    <property type="term" value="P:amino acid transport"/>
    <property type="evidence" value="ECO:0007669"/>
    <property type="project" value="UniProtKB-UniRule"/>
</dbReference>
<reference evidence="10" key="1">
    <citation type="submission" date="2019-05" db="EMBL/GenBank/DDBJ databases">
        <title>Tamlana fucoidanivorans sp. nov., isolated from the surface of algae collected from Fujian province in China.</title>
        <authorList>
            <person name="Li J."/>
        </authorList>
    </citation>
    <scope>NUCLEOTIDE SEQUENCE [LARGE SCALE GENOMIC DNA]</scope>
    <source>
        <strain evidence="10">2251</strain>
        <plasmid evidence="10">unnamed4</plasmid>
    </source>
</reference>
<dbReference type="InterPro" id="IPR005892">
    <property type="entry name" value="Gly-betaine_transp_ATP-bd"/>
</dbReference>
<accession>A0A4Y5SUM6</accession>
<dbReference type="SMART" id="SM00382">
    <property type="entry name" value="AAA"/>
    <property type="match status" value="1"/>
</dbReference>
<dbReference type="SUPFAM" id="SSF52540">
    <property type="entry name" value="P-loop containing nucleoside triphosphate hydrolases"/>
    <property type="match status" value="1"/>
</dbReference>
<evidence type="ECO:0000256" key="5">
    <source>
        <dbReference type="ARBA" id="ARBA00051811"/>
    </source>
</evidence>
<geneLocation type="plasmid" evidence="9 10">
    <name>unnamed4</name>
</geneLocation>
<keyword evidence="2 7" id="KW-0813">Transport</keyword>
<keyword evidence="7" id="KW-0997">Cell inner membrane</keyword>
<evidence type="ECO:0000313" key="9">
    <source>
        <dbReference type="EMBL" id="QDA36505.1"/>
    </source>
</evidence>
<proteinExistence type="inferred from homology"/>
<dbReference type="EC" id="7.6.2.9" evidence="7"/>
<dbReference type="NCBIfam" id="TIGR01186">
    <property type="entry name" value="proV"/>
    <property type="match status" value="1"/>
</dbReference>
<evidence type="ECO:0000259" key="8">
    <source>
        <dbReference type="PROSITE" id="PS50893"/>
    </source>
</evidence>
<organism evidence="9 10">
    <name type="scientific">Paracoccus liaowanqingii</name>
    <dbReference type="NCBI Taxonomy" id="2560053"/>
    <lineage>
        <taxon>Bacteria</taxon>
        <taxon>Pseudomonadati</taxon>
        <taxon>Pseudomonadota</taxon>
        <taxon>Alphaproteobacteria</taxon>
        <taxon>Rhodobacterales</taxon>
        <taxon>Paracoccaceae</taxon>
        <taxon>Paracoccus</taxon>
    </lineage>
</organism>
<name>A0A4Y5SUM6_9RHOB</name>
<evidence type="ECO:0000313" key="10">
    <source>
        <dbReference type="Proteomes" id="UP000296374"/>
    </source>
</evidence>
<dbReference type="PANTHER" id="PTHR43869">
    <property type="entry name" value="GLYCINE BETAINE/PROLINE BETAINE TRANSPORT SYSTEM ATP-BINDING PROTEIN PROV"/>
    <property type="match status" value="1"/>
</dbReference>
<comment type="similarity">
    <text evidence="1 7">Belongs to the ABC transporter superfamily.</text>
</comment>
<keyword evidence="4 7" id="KW-0067">ATP-binding</keyword>
<dbReference type="Pfam" id="PF00005">
    <property type="entry name" value="ABC_tran"/>
    <property type="match status" value="1"/>
</dbReference>
<sequence>MQTSVKVSIRKPYKIFGSRPAAVLPDVLTGMSKADLLAGHNHVLGLRDINIDIHEGQITVIMGLSGSGKSTLIRHLNRLIEPTAGEVLVDGENILTWNERRLRDLRRRTMSMVFQKFALLPHRTVLDNAGMALMTQGVPRQGYEADAIRWLDQVGLGGYGAHFPHQLSGGIQQRVGIARALTSNAGIMLMDEAFSALDPLIRTDMQRLLLELQSELHKTIVFIKHDLDEALKLADHLVILKDGQIVQQGEPQHILLNPADPYIEAFIGDINRACVLRVRSIMRQPVGDEFITGEIGADDTLEHVIAVSRGNLACLFRVVNHHGPIGILDMPTLVRALVPRRPSGAVSAD</sequence>
<comment type="subunit">
    <text evidence="6">The complex is probably composed of two ATP-binding proteins (TmoW), two transmembrane proteins (TmoV) and a solute-binding protein (TmoX).</text>
</comment>
<comment type="subunit">
    <text evidence="7">The complex is probably composed of two ATP-binding proteins, two transmembrane proteins and a solute-binding protein.</text>
</comment>
<dbReference type="KEGG" id="plia:E4191_20635"/>
<comment type="subcellular location">
    <subcellularLocation>
        <location evidence="7">Cell inner membrane</location>
        <topology evidence="7">Peripheral membrane protein</topology>
    </subcellularLocation>
</comment>
<dbReference type="AlphaFoldDB" id="A0A4Y5SUM6"/>
<dbReference type="EMBL" id="CP040763">
    <property type="protein sequence ID" value="QDA36505.1"/>
    <property type="molecule type" value="Genomic_DNA"/>
</dbReference>
<dbReference type="PROSITE" id="PS50893">
    <property type="entry name" value="ABC_TRANSPORTER_2"/>
    <property type="match status" value="1"/>
</dbReference>
<dbReference type="Proteomes" id="UP000296374">
    <property type="component" value="Plasmid unnamed4"/>
</dbReference>
<dbReference type="GO" id="GO:0031460">
    <property type="term" value="P:glycine betaine transport"/>
    <property type="evidence" value="ECO:0007669"/>
    <property type="project" value="InterPro"/>
</dbReference>
<keyword evidence="7" id="KW-1003">Cell membrane</keyword>
<dbReference type="GO" id="GO:0005524">
    <property type="term" value="F:ATP binding"/>
    <property type="evidence" value="ECO:0007669"/>
    <property type="project" value="UniProtKB-UniRule"/>
</dbReference>
<evidence type="ECO:0000256" key="1">
    <source>
        <dbReference type="ARBA" id="ARBA00005417"/>
    </source>
</evidence>
<dbReference type="PANTHER" id="PTHR43869:SF1">
    <property type="entry name" value="GLYCINE BETAINE_PROLINE BETAINE TRANSPORT SYSTEM ATP-BINDING PROTEIN PROV"/>
    <property type="match status" value="1"/>
</dbReference>
<feature type="domain" description="ABC transporter" evidence="8">
    <location>
        <begin position="31"/>
        <end position="267"/>
    </location>
</feature>
<keyword evidence="7" id="KW-0472">Membrane</keyword>
<gene>
    <name evidence="9" type="ORF">E4191_20635</name>
</gene>
<evidence type="ECO:0000256" key="4">
    <source>
        <dbReference type="ARBA" id="ARBA00022840"/>
    </source>
</evidence>
<dbReference type="InterPro" id="IPR051921">
    <property type="entry name" value="ABC_osmolyte_uptake_ATP-bind"/>
</dbReference>
<dbReference type="GO" id="GO:0006970">
    <property type="term" value="P:response to osmotic stress"/>
    <property type="evidence" value="ECO:0007669"/>
    <property type="project" value="UniProtKB-ARBA"/>
</dbReference>
<dbReference type="RefSeq" id="WP_139616231.1">
    <property type="nucleotide sequence ID" value="NZ_CP040763.1"/>
</dbReference>
<dbReference type="InterPro" id="IPR003439">
    <property type="entry name" value="ABC_transporter-like_ATP-bd"/>
</dbReference>